<evidence type="ECO:0000256" key="2">
    <source>
        <dbReference type="ARBA" id="ARBA00010617"/>
    </source>
</evidence>
<evidence type="ECO:0000256" key="3">
    <source>
        <dbReference type="ARBA" id="ARBA00022723"/>
    </source>
</evidence>
<dbReference type="InterPro" id="IPR017972">
    <property type="entry name" value="Cyt_P450_CS"/>
</dbReference>
<protein>
    <submittedName>
        <fullName evidence="8">Cytochrome P450</fullName>
    </submittedName>
</protein>
<dbReference type="GO" id="GO:0005506">
    <property type="term" value="F:iron ion binding"/>
    <property type="evidence" value="ECO:0007669"/>
    <property type="project" value="InterPro"/>
</dbReference>
<dbReference type="Pfam" id="PF00067">
    <property type="entry name" value="p450"/>
    <property type="match status" value="2"/>
</dbReference>
<keyword evidence="7" id="KW-0812">Transmembrane</keyword>
<dbReference type="InterPro" id="IPR001128">
    <property type="entry name" value="Cyt_P450"/>
</dbReference>
<dbReference type="GO" id="GO:0016705">
    <property type="term" value="F:oxidoreductase activity, acting on paired donors, with incorporation or reduction of molecular oxygen"/>
    <property type="evidence" value="ECO:0007669"/>
    <property type="project" value="InterPro"/>
</dbReference>
<keyword evidence="7" id="KW-0472">Membrane</keyword>
<gene>
    <name evidence="8" type="ORF">THASP1DRAFT_26473</name>
</gene>
<evidence type="ECO:0000256" key="7">
    <source>
        <dbReference type="SAM" id="Phobius"/>
    </source>
</evidence>
<proteinExistence type="inferred from homology"/>
<comment type="similarity">
    <text evidence="2 6">Belongs to the cytochrome P450 family.</text>
</comment>
<evidence type="ECO:0000256" key="5">
    <source>
        <dbReference type="PIRSR" id="PIRSR602401-1"/>
    </source>
</evidence>
<accession>A0A4V1IVR4</accession>
<evidence type="ECO:0000313" key="9">
    <source>
        <dbReference type="Proteomes" id="UP000271241"/>
    </source>
</evidence>
<dbReference type="Proteomes" id="UP000271241">
    <property type="component" value="Unassembled WGS sequence"/>
</dbReference>
<dbReference type="InterPro" id="IPR036396">
    <property type="entry name" value="Cyt_P450_sf"/>
</dbReference>
<keyword evidence="4 5" id="KW-0408">Iron</keyword>
<dbReference type="SUPFAM" id="SSF48264">
    <property type="entry name" value="Cytochrome P450"/>
    <property type="match status" value="1"/>
</dbReference>
<keyword evidence="7" id="KW-1133">Transmembrane helix</keyword>
<comment type="cofactor">
    <cofactor evidence="1 5">
        <name>heme</name>
        <dbReference type="ChEBI" id="CHEBI:30413"/>
    </cofactor>
</comment>
<evidence type="ECO:0000313" key="8">
    <source>
        <dbReference type="EMBL" id="RKP04969.1"/>
    </source>
</evidence>
<dbReference type="PRINTS" id="PR00463">
    <property type="entry name" value="EP450I"/>
</dbReference>
<keyword evidence="6" id="KW-0560">Oxidoreductase</keyword>
<evidence type="ECO:0000256" key="4">
    <source>
        <dbReference type="ARBA" id="ARBA00023004"/>
    </source>
</evidence>
<name>A0A4V1IVR4_9FUNG</name>
<dbReference type="GO" id="GO:0020037">
    <property type="term" value="F:heme binding"/>
    <property type="evidence" value="ECO:0007669"/>
    <property type="project" value="InterPro"/>
</dbReference>
<dbReference type="PANTHER" id="PTHR46206:SF7">
    <property type="entry name" value="P450, PUTATIVE (EUROFUNG)-RELATED"/>
    <property type="match status" value="1"/>
</dbReference>
<dbReference type="EMBL" id="KZ993341">
    <property type="protein sequence ID" value="RKP04969.1"/>
    <property type="molecule type" value="Genomic_DNA"/>
</dbReference>
<keyword evidence="9" id="KW-1185">Reference proteome</keyword>
<feature type="transmembrane region" description="Helical" evidence="7">
    <location>
        <begin position="19"/>
        <end position="36"/>
    </location>
</feature>
<reference evidence="9" key="1">
    <citation type="journal article" date="2018" name="Nat. Microbiol.">
        <title>Leveraging single-cell genomics to expand the fungal tree of life.</title>
        <authorList>
            <person name="Ahrendt S.R."/>
            <person name="Quandt C.A."/>
            <person name="Ciobanu D."/>
            <person name="Clum A."/>
            <person name="Salamov A."/>
            <person name="Andreopoulos B."/>
            <person name="Cheng J.F."/>
            <person name="Woyke T."/>
            <person name="Pelin A."/>
            <person name="Henrissat B."/>
            <person name="Reynolds N.K."/>
            <person name="Benny G.L."/>
            <person name="Smith M.E."/>
            <person name="James T.Y."/>
            <person name="Grigoriev I.V."/>
        </authorList>
    </citation>
    <scope>NUCLEOTIDE SEQUENCE [LARGE SCALE GENOMIC DNA]</scope>
    <source>
        <strain evidence="9">RSA 1356</strain>
    </source>
</reference>
<evidence type="ECO:0000256" key="6">
    <source>
        <dbReference type="RuleBase" id="RU000461"/>
    </source>
</evidence>
<keyword evidence="6" id="KW-0503">Monooxygenase</keyword>
<feature type="binding site" description="axial binding residue" evidence="5">
    <location>
        <position position="369"/>
    </location>
    <ligand>
        <name>heme</name>
        <dbReference type="ChEBI" id="CHEBI:30413"/>
    </ligand>
    <ligandPart>
        <name>Fe</name>
        <dbReference type="ChEBI" id="CHEBI:18248"/>
    </ligandPart>
</feature>
<keyword evidence="3 5" id="KW-0479">Metal-binding</keyword>
<dbReference type="InterPro" id="IPR002401">
    <property type="entry name" value="Cyt_P450_E_grp-I"/>
</dbReference>
<dbReference type="STRING" id="78915.A0A4V1IVR4"/>
<dbReference type="AlphaFoldDB" id="A0A4V1IVR4"/>
<dbReference type="Gene3D" id="1.10.630.10">
    <property type="entry name" value="Cytochrome P450"/>
    <property type="match status" value="1"/>
</dbReference>
<dbReference type="PANTHER" id="PTHR46206">
    <property type="entry name" value="CYTOCHROME P450"/>
    <property type="match status" value="1"/>
</dbReference>
<sequence>MAIYAFDILWQPAWGNLSAGHLFAGVTAIYIAYLSFGRRKKVNSLYNEPPMVPYKWPFFGHAFEFEECGVRFLDQCREKYGSTFNIYMFGQTTTVIGTDLAAEALKASDSQLSVHDAANDEIHEHPDIVTMMRAIPDDIAASIVAYEMFPIKWLARLMLPNTAAIDRHYQTIEKLIVPEIHRRRRASTRNDNVHPVDVLQFLINFCDKSGKSYTLNELPGKLMYFIHTLTENVSFSALHFLYDVAGRPEIRARLYREQQKVVAKHGTAFTIEALSDMQYMDACMRETLRMHVHALGTVRKARRMHTFSNGLSVPAGRRCMLHTQATNFNPEVYDSPSEYMPDRHLGKPGVHSTAIGPAYLIFGLGRHACPGRYYATAQMKMFVAWLLRRYDLTTRSGGRPENKTQNGLYSPVEEPIVFTLRHT</sequence>
<dbReference type="PROSITE" id="PS00086">
    <property type="entry name" value="CYTOCHROME_P450"/>
    <property type="match status" value="1"/>
</dbReference>
<dbReference type="GO" id="GO:0004497">
    <property type="term" value="F:monooxygenase activity"/>
    <property type="evidence" value="ECO:0007669"/>
    <property type="project" value="UniProtKB-KW"/>
</dbReference>
<organism evidence="8 9">
    <name type="scientific">Thamnocephalis sphaerospora</name>
    <dbReference type="NCBI Taxonomy" id="78915"/>
    <lineage>
        <taxon>Eukaryota</taxon>
        <taxon>Fungi</taxon>
        <taxon>Fungi incertae sedis</taxon>
        <taxon>Zoopagomycota</taxon>
        <taxon>Zoopagomycotina</taxon>
        <taxon>Zoopagomycetes</taxon>
        <taxon>Zoopagales</taxon>
        <taxon>Sigmoideomycetaceae</taxon>
        <taxon>Thamnocephalis</taxon>
    </lineage>
</organism>
<dbReference type="OrthoDB" id="1844152at2759"/>
<evidence type="ECO:0000256" key="1">
    <source>
        <dbReference type="ARBA" id="ARBA00001971"/>
    </source>
</evidence>
<keyword evidence="5 6" id="KW-0349">Heme</keyword>